<evidence type="ECO:0000256" key="1">
    <source>
        <dbReference type="ARBA" id="ARBA00004167"/>
    </source>
</evidence>
<dbReference type="PANTHER" id="PTHR30093">
    <property type="entry name" value="GENERAL SECRETION PATHWAY PROTEIN G"/>
    <property type="match status" value="1"/>
</dbReference>
<dbReference type="SUPFAM" id="SSF54523">
    <property type="entry name" value="Pili subunits"/>
    <property type="match status" value="1"/>
</dbReference>
<dbReference type="PRINTS" id="PR00813">
    <property type="entry name" value="BCTERIALGSPG"/>
</dbReference>
<evidence type="ECO:0000256" key="4">
    <source>
        <dbReference type="ARBA" id="ARBA00022989"/>
    </source>
</evidence>
<protein>
    <submittedName>
        <fullName evidence="7">Type IV pilus assembly protein PilA</fullName>
    </submittedName>
</protein>
<dbReference type="Proteomes" id="UP000292564">
    <property type="component" value="Unassembled WGS sequence"/>
</dbReference>
<keyword evidence="8" id="KW-1185">Reference proteome</keyword>
<reference evidence="7 8" key="1">
    <citation type="submission" date="2019-02" db="EMBL/GenBank/DDBJ databases">
        <title>Sequencing the genomes of 1000 actinobacteria strains.</title>
        <authorList>
            <person name="Klenk H.-P."/>
        </authorList>
    </citation>
    <scope>NUCLEOTIDE SEQUENCE [LARGE SCALE GENOMIC DNA]</scope>
    <source>
        <strain evidence="7 8">DSM 45162</strain>
    </source>
</reference>
<dbReference type="GO" id="GO:0016020">
    <property type="term" value="C:membrane"/>
    <property type="evidence" value="ECO:0007669"/>
    <property type="project" value="UniProtKB-SubCell"/>
</dbReference>
<dbReference type="PANTHER" id="PTHR30093:SF44">
    <property type="entry name" value="TYPE II SECRETION SYSTEM CORE PROTEIN G"/>
    <property type="match status" value="1"/>
</dbReference>
<dbReference type="InterPro" id="IPR000983">
    <property type="entry name" value="Bac_GSPG_pilin"/>
</dbReference>
<comment type="subcellular location">
    <subcellularLocation>
        <location evidence="1">Membrane</location>
        <topology evidence="1">Single-pass membrane protein</topology>
    </subcellularLocation>
</comment>
<dbReference type="EMBL" id="SHKY01000001">
    <property type="protein sequence ID" value="RZU52245.1"/>
    <property type="molecule type" value="Genomic_DNA"/>
</dbReference>
<keyword evidence="5 6" id="KW-0472">Membrane</keyword>
<dbReference type="Gene3D" id="3.30.700.10">
    <property type="entry name" value="Glycoprotein, Type 4 Pilin"/>
    <property type="match status" value="1"/>
</dbReference>
<dbReference type="OrthoDB" id="5194898at2"/>
<dbReference type="RefSeq" id="WP_130510883.1">
    <property type="nucleotide sequence ID" value="NZ_SHKY01000001.1"/>
</dbReference>
<dbReference type="NCBIfam" id="TIGR02532">
    <property type="entry name" value="IV_pilin_GFxxxE"/>
    <property type="match status" value="1"/>
</dbReference>
<gene>
    <name evidence="7" type="ORF">EV385_4093</name>
</gene>
<dbReference type="PROSITE" id="PS00409">
    <property type="entry name" value="PROKAR_NTER_METHYL"/>
    <property type="match status" value="1"/>
</dbReference>
<evidence type="ECO:0000256" key="3">
    <source>
        <dbReference type="ARBA" id="ARBA00022692"/>
    </source>
</evidence>
<keyword evidence="3 6" id="KW-0812">Transmembrane</keyword>
<evidence type="ECO:0000313" key="7">
    <source>
        <dbReference type="EMBL" id="RZU52245.1"/>
    </source>
</evidence>
<feature type="transmembrane region" description="Helical" evidence="6">
    <location>
        <begin position="20"/>
        <end position="41"/>
    </location>
</feature>
<organism evidence="7 8">
    <name type="scientific">Krasilnikovia cinnamomea</name>
    <dbReference type="NCBI Taxonomy" id="349313"/>
    <lineage>
        <taxon>Bacteria</taxon>
        <taxon>Bacillati</taxon>
        <taxon>Actinomycetota</taxon>
        <taxon>Actinomycetes</taxon>
        <taxon>Micromonosporales</taxon>
        <taxon>Micromonosporaceae</taxon>
        <taxon>Krasilnikovia</taxon>
    </lineage>
</organism>
<dbReference type="GO" id="GO:0015627">
    <property type="term" value="C:type II protein secretion system complex"/>
    <property type="evidence" value="ECO:0007669"/>
    <property type="project" value="InterPro"/>
</dbReference>
<dbReference type="Pfam" id="PF07963">
    <property type="entry name" value="N_methyl"/>
    <property type="match status" value="1"/>
</dbReference>
<name>A0A4Q7ZPA7_9ACTN</name>
<evidence type="ECO:0000256" key="2">
    <source>
        <dbReference type="ARBA" id="ARBA00022481"/>
    </source>
</evidence>
<dbReference type="AlphaFoldDB" id="A0A4Q7ZPA7"/>
<evidence type="ECO:0000313" key="8">
    <source>
        <dbReference type="Proteomes" id="UP000292564"/>
    </source>
</evidence>
<accession>A0A4Q7ZPA7</accession>
<evidence type="ECO:0000256" key="6">
    <source>
        <dbReference type="SAM" id="Phobius"/>
    </source>
</evidence>
<sequence>MRDIMKRMRAAKGDEGFTLIELLVVVVIIGVLVAIAVPVYLNYRKGAADKAAQSDVRGAVSAIEQFYTDNSNNYPDTKSEDNSDGTKGTLEVSLATGGTTTGKITLSDGTKLGYVKGTGPDAGTYTVCATNNGGSKWYVYKSKDGGSVKAVSGTIASLATCA</sequence>
<dbReference type="InterPro" id="IPR012902">
    <property type="entry name" value="N_methyl_site"/>
</dbReference>
<evidence type="ECO:0000256" key="5">
    <source>
        <dbReference type="ARBA" id="ARBA00023136"/>
    </source>
</evidence>
<keyword evidence="2" id="KW-0488">Methylation</keyword>
<dbReference type="InterPro" id="IPR045584">
    <property type="entry name" value="Pilin-like"/>
</dbReference>
<comment type="caution">
    <text evidence="7">The sequence shown here is derived from an EMBL/GenBank/DDBJ whole genome shotgun (WGS) entry which is preliminary data.</text>
</comment>
<keyword evidence="4 6" id="KW-1133">Transmembrane helix</keyword>
<proteinExistence type="predicted"/>
<dbReference type="GO" id="GO:0015628">
    <property type="term" value="P:protein secretion by the type II secretion system"/>
    <property type="evidence" value="ECO:0007669"/>
    <property type="project" value="InterPro"/>
</dbReference>